<evidence type="ECO:0000313" key="2">
    <source>
        <dbReference type="Proteomes" id="UP000320390"/>
    </source>
</evidence>
<reference evidence="1 2" key="1">
    <citation type="submission" date="2019-02" db="EMBL/GenBank/DDBJ databases">
        <title>Deep-cultivation of Planctomycetes and their phenomic and genomic characterization uncovers novel biology.</title>
        <authorList>
            <person name="Wiegand S."/>
            <person name="Jogler M."/>
            <person name="Boedeker C."/>
            <person name="Pinto D."/>
            <person name="Vollmers J."/>
            <person name="Rivas-Marin E."/>
            <person name="Kohn T."/>
            <person name="Peeters S.H."/>
            <person name="Heuer A."/>
            <person name="Rast P."/>
            <person name="Oberbeckmann S."/>
            <person name="Bunk B."/>
            <person name="Jeske O."/>
            <person name="Meyerdierks A."/>
            <person name="Storesund J.E."/>
            <person name="Kallscheuer N."/>
            <person name="Luecker S."/>
            <person name="Lage O.M."/>
            <person name="Pohl T."/>
            <person name="Merkel B.J."/>
            <person name="Hornburger P."/>
            <person name="Mueller R.-W."/>
            <person name="Bruemmer F."/>
            <person name="Labrenz M."/>
            <person name="Spormann A.M."/>
            <person name="Op den Camp H."/>
            <person name="Overmann J."/>
            <person name="Amann R."/>
            <person name="Jetten M.S.M."/>
            <person name="Mascher T."/>
            <person name="Medema M.H."/>
            <person name="Devos D.P."/>
            <person name="Kaster A.-K."/>
            <person name="Ovreas L."/>
            <person name="Rohde M."/>
            <person name="Galperin M.Y."/>
            <person name="Jogler C."/>
        </authorList>
    </citation>
    <scope>NUCLEOTIDE SEQUENCE [LARGE SCALE GENOMIC DNA]</scope>
    <source>
        <strain evidence="1 2">Poly30</strain>
    </source>
</reference>
<dbReference type="AlphaFoldDB" id="A0A518EZJ0"/>
<proteinExistence type="predicted"/>
<dbReference type="EMBL" id="CP036434">
    <property type="protein sequence ID" value="QDV09502.1"/>
    <property type="molecule type" value="Genomic_DNA"/>
</dbReference>
<evidence type="ECO:0000313" key="1">
    <source>
        <dbReference type="EMBL" id="QDV09502.1"/>
    </source>
</evidence>
<protein>
    <submittedName>
        <fullName evidence="1">Uncharacterized protein</fullName>
    </submittedName>
</protein>
<sequence length="249" mass="27390">MAKTKDANSKILNGPRDTKRFGRALIVDLASPQLGLVVERGSSLPRASVVVTTCAREIIALSKEGIKVETIIVVGSDADPATHPDLREITENLRALRDKWFSRSRLLVFSKTRDMSSYELRSTLAMYNAVHLEFDWGTAKNWTAATGEKGPDFAKFVTDCHHFDHLVLETALYKAPFDNTTDAEIKAMSEKLAEIKPQEVIVMCGGGSAADAKGVKYATKPQRDKIVEKLAEATGISVHPDEFEELLTA</sequence>
<organism evidence="1 2">
    <name type="scientific">Saltatorellus ferox</name>
    <dbReference type="NCBI Taxonomy" id="2528018"/>
    <lineage>
        <taxon>Bacteria</taxon>
        <taxon>Pseudomonadati</taxon>
        <taxon>Planctomycetota</taxon>
        <taxon>Planctomycetia</taxon>
        <taxon>Planctomycetia incertae sedis</taxon>
        <taxon>Saltatorellus</taxon>
    </lineage>
</organism>
<dbReference type="Proteomes" id="UP000320390">
    <property type="component" value="Chromosome"/>
</dbReference>
<name>A0A518EZJ0_9BACT</name>
<gene>
    <name evidence="1" type="ORF">Poly30_50600</name>
</gene>
<keyword evidence="2" id="KW-1185">Reference proteome</keyword>
<dbReference type="RefSeq" id="WP_145203972.1">
    <property type="nucleotide sequence ID" value="NZ_CP036434.1"/>
</dbReference>
<dbReference type="OrthoDB" id="288473at2"/>
<accession>A0A518EZJ0</accession>